<feature type="region of interest" description="Disordered" evidence="1">
    <location>
        <begin position="1"/>
        <end position="48"/>
    </location>
</feature>
<evidence type="ECO:0000313" key="3">
    <source>
        <dbReference type="Proteomes" id="UP001148838"/>
    </source>
</evidence>
<organism evidence="2 3">
    <name type="scientific">Periplaneta americana</name>
    <name type="common">American cockroach</name>
    <name type="synonym">Blatta americana</name>
    <dbReference type="NCBI Taxonomy" id="6978"/>
    <lineage>
        <taxon>Eukaryota</taxon>
        <taxon>Metazoa</taxon>
        <taxon>Ecdysozoa</taxon>
        <taxon>Arthropoda</taxon>
        <taxon>Hexapoda</taxon>
        <taxon>Insecta</taxon>
        <taxon>Pterygota</taxon>
        <taxon>Neoptera</taxon>
        <taxon>Polyneoptera</taxon>
        <taxon>Dictyoptera</taxon>
        <taxon>Blattodea</taxon>
        <taxon>Blattoidea</taxon>
        <taxon>Blattidae</taxon>
        <taxon>Blattinae</taxon>
        <taxon>Periplaneta</taxon>
    </lineage>
</organism>
<comment type="caution">
    <text evidence="2">The sequence shown here is derived from an EMBL/GenBank/DDBJ whole genome shotgun (WGS) entry which is preliminary data.</text>
</comment>
<feature type="region of interest" description="Disordered" evidence="1">
    <location>
        <begin position="87"/>
        <end position="109"/>
    </location>
</feature>
<keyword evidence="3" id="KW-1185">Reference proteome</keyword>
<reference evidence="2 3" key="1">
    <citation type="journal article" date="2022" name="Allergy">
        <title>Genome assembly and annotation of Periplaneta americana reveal a comprehensive cockroach allergen profile.</title>
        <authorList>
            <person name="Wang L."/>
            <person name="Xiong Q."/>
            <person name="Saelim N."/>
            <person name="Wang L."/>
            <person name="Nong W."/>
            <person name="Wan A.T."/>
            <person name="Shi M."/>
            <person name="Liu X."/>
            <person name="Cao Q."/>
            <person name="Hui J.H.L."/>
            <person name="Sookrung N."/>
            <person name="Leung T.F."/>
            <person name="Tungtrongchitr A."/>
            <person name="Tsui S.K.W."/>
        </authorList>
    </citation>
    <scope>NUCLEOTIDE SEQUENCE [LARGE SCALE GENOMIC DNA]</scope>
    <source>
        <strain evidence="2">PWHHKU_190912</strain>
    </source>
</reference>
<dbReference type="Proteomes" id="UP001148838">
    <property type="component" value="Unassembled WGS sequence"/>
</dbReference>
<dbReference type="EMBL" id="JAJSOF020000021">
    <property type="protein sequence ID" value="KAJ4437722.1"/>
    <property type="molecule type" value="Genomic_DNA"/>
</dbReference>
<evidence type="ECO:0000313" key="2">
    <source>
        <dbReference type="EMBL" id="KAJ4437722.1"/>
    </source>
</evidence>
<feature type="compositionally biased region" description="Basic and acidic residues" evidence="1">
    <location>
        <begin position="1"/>
        <end position="12"/>
    </location>
</feature>
<protein>
    <submittedName>
        <fullName evidence="2">Uncharacterized protein</fullName>
    </submittedName>
</protein>
<name>A0ABQ8SVQ6_PERAM</name>
<accession>A0ABQ8SVQ6</accession>
<gene>
    <name evidence="2" type="ORF">ANN_17867</name>
</gene>
<feature type="compositionally biased region" description="Basic and acidic residues" evidence="1">
    <location>
        <begin position="39"/>
        <end position="48"/>
    </location>
</feature>
<proteinExistence type="predicted"/>
<sequence length="109" mass="12348">MAGTHTENELKRIPKRILQGKVHNRRRKGRPRSNGSEGLGKKTEDRTEWRTAVGAAKTHPGRYCNAIKNVYEEEDLKTIIGEMNAEQKERKAQKEEEGMMLASTSLTSP</sequence>
<evidence type="ECO:0000256" key="1">
    <source>
        <dbReference type="SAM" id="MobiDB-lite"/>
    </source>
</evidence>
<feature type="compositionally biased region" description="Basic and acidic residues" evidence="1">
    <location>
        <begin position="87"/>
        <end position="97"/>
    </location>
</feature>
<feature type="compositionally biased region" description="Basic residues" evidence="1">
    <location>
        <begin position="22"/>
        <end position="31"/>
    </location>
</feature>